<gene>
    <name evidence="2" type="ORF">LSTR_LSTR010490</name>
</gene>
<keyword evidence="3" id="KW-1185">Reference proteome</keyword>
<proteinExistence type="predicted"/>
<dbReference type="SMR" id="A0A482X6F9"/>
<dbReference type="InParanoid" id="A0A482X6F9"/>
<dbReference type="AlphaFoldDB" id="A0A482X6F9"/>
<organism evidence="2 3">
    <name type="scientific">Laodelphax striatellus</name>
    <name type="common">Small brown planthopper</name>
    <name type="synonym">Delphax striatella</name>
    <dbReference type="NCBI Taxonomy" id="195883"/>
    <lineage>
        <taxon>Eukaryota</taxon>
        <taxon>Metazoa</taxon>
        <taxon>Ecdysozoa</taxon>
        <taxon>Arthropoda</taxon>
        <taxon>Hexapoda</taxon>
        <taxon>Insecta</taxon>
        <taxon>Pterygota</taxon>
        <taxon>Neoptera</taxon>
        <taxon>Paraneoptera</taxon>
        <taxon>Hemiptera</taxon>
        <taxon>Auchenorrhyncha</taxon>
        <taxon>Fulgoroidea</taxon>
        <taxon>Delphacidae</taxon>
        <taxon>Criomorphinae</taxon>
        <taxon>Laodelphax</taxon>
    </lineage>
</organism>
<comment type="caution">
    <text evidence="2">The sequence shown here is derived from an EMBL/GenBank/DDBJ whole genome shotgun (WGS) entry which is preliminary data.</text>
</comment>
<keyword evidence="1" id="KW-0175">Coiled coil</keyword>
<feature type="coiled-coil region" evidence="1">
    <location>
        <begin position="59"/>
        <end position="86"/>
    </location>
</feature>
<protein>
    <submittedName>
        <fullName evidence="2">Uncharacterized protein</fullName>
    </submittedName>
</protein>
<reference evidence="2 3" key="1">
    <citation type="journal article" date="2017" name="Gigascience">
        <title>Genome sequence of the small brown planthopper, Laodelphax striatellus.</title>
        <authorList>
            <person name="Zhu J."/>
            <person name="Jiang F."/>
            <person name="Wang X."/>
            <person name="Yang P."/>
            <person name="Bao Y."/>
            <person name="Zhao W."/>
            <person name="Wang W."/>
            <person name="Lu H."/>
            <person name="Wang Q."/>
            <person name="Cui N."/>
            <person name="Li J."/>
            <person name="Chen X."/>
            <person name="Luo L."/>
            <person name="Yu J."/>
            <person name="Kang L."/>
            <person name="Cui F."/>
        </authorList>
    </citation>
    <scope>NUCLEOTIDE SEQUENCE [LARGE SCALE GENOMIC DNA]</scope>
    <source>
        <strain evidence="2">Lst14</strain>
    </source>
</reference>
<dbReference type="Proteomes" id="UP000291343">
    <property type="component" value="Unassembled WGS sequence"/>
</dbReference>
<evidence type="ECO:0000313" key="3">
    <source>
        <dbReference type="Proteomes" id="UP000291343"/>
    </source>
</evidence>
<evidence type="ECO:0000256" key="1">
    <source>
        <dbReference type="SAM" id="Coils"/>
    </source>
</evidence>
<dbReference type="EMBL" id="QKKF02016927">
    <property type="protein sequence ID" value="RZF41262.1"/>
    <property type="molecule type" value="Genomic_DNA"/>
</dbReference>
<name>A0A482X6F9_LAOST</name>
<sequence>MLKWSALIAPAVYRWCCMLKPLIREKSGFRSHLAAAHNIARDCTKNCHGGSMSAATMHRYALSKNNKSLTEELKALREQVQEQQVLLNDIFNLLKSKNL</sequence>
<evidence type="ECO:0000313" key="2">
    <source>
        <dbReference type="EMBL" id="RZF41262.1"/>
    </source>
</evidence>
<accession>A0A482X6F9</accession>